<dbReference type="InterPro" id="IPR004640">
    <property type="entry name" value="HscB"/>
</dbReference>
<dbReference type="InterPro" id="IPR036869">
    <property type="entry name" value="J_dom_sf"/>
</dbReference>
<feature type="domain" description="J" evidence="1">
    <location>
        <begin position="113"/>
        <end position="185"/>
    </location>
</feature>
<accession>A0A9D5A5J5</accession>
<dbReference type="AlphaFoldDB" id="A0A9D5A5J5"/>
<protein>
    <recommendedName>
        <fullName evidence="1">J domain-containing protein</fullName>
    </recommendedName>
</protein>
<dbReference type="InterPro" id="IPR001623">
    <property type="entry name" value="DnaJ_domain"/>
</dbReference>
<dbReference type="GO" id="GO:0044571">
    <property type="term" value="P:[2Fe-2S] cluster assembly"/>
    <property type="evidence" value="ECO:0007669"/>
    <property type="project" value="InterPro"/>
</dbReference>
<evidence type="ECO:0000313" key="2">
    <source>
        <dbReference type="EMBL" id="KAI5396189.1"/>
    </source>
</evidence>
<reference evidence="2 3" key="1">
    <citation type="journal article" date="2022" name="Nat. Genet.">
        <title>Improved pea reference genome and pan-genome highlight genomic features and evolutionary characteristics.</title>
        <authorList>
            <person name="Yang T."/>
            <person name="Liu R."/>
            <person name="Luo Y."/>
            <person name="Hu S."/>
            <person name="Wang D."/>
            <person name="Wang C."/>
            <person name="Pandey M.K."/>
            <person name="Ge S."/>
            <person name="Xu Q."/>
            <person name="Li N."/>
            <person name="Li G."/>
            <person name="Huang Y."/>
            <person name="Saxena R.K."/>
            <person name="Ji Y."/>
            <person name="Li M."/>
            <person name="Yan X."/>
            <person name="He Y."/>
            <person name="Liu Y."/>
            <person name="Wang X."/>
            <person name="Xiang C."/>
            <person name="Varshney R.K."/>
            <person name="Ding H."/>
            <person name="Gao S."/>
            <person name="Zong X."/>
        </authorList>
    </citation>
    <scope>NUCLEOTIDE SEQUENCE [LARGE SCALE GENOMIC DNA]</scope>
    <source>
        <strain evidence="2 3">cv. Zhongwan 6</strain>
    </source>
</reference>
<dbReference type="PROSITE" id="PS50076">
    <property type="entry name" value="DNAJ_2"/>
    <property type="match status" value="1"/>
</dbReference>
<dbReference type="SMART" id="SM00271">
    <property type="entry name" value="DnaJ"/>
    <property type="match status" value="1"/>
</dbReference>
<evidence type="ECO:0000313" key="3">
    <source>
        <dbReference type="Proteomes" id="UP001058974"/>
    </source>
</evidence>
<dbReference type="Gramene" id="Psat06G0240400-T2">
    <property type="protein sequence ID" value="KAI5396189.1"/>
    <property type="gene ID" value="KIW84_062404"/>
</dbReference>
<organism evidence="2 3">
    <name type="scientific">Pisum sativum</name>
    <name type="common">Garden pea</name>
    <name type="synonym">Lathyrus oleraceus</name>
    <dbReference type="NCBI Taxonomy" id="3888"/>
    <lineage>
        <taxon>Eukaryota</taxon>
        <taxon>Viridiplantae</taxon>
        <taxon>Streptophyta</taxon>
        <taxon>Embryophyta</taxon>
        <taxon>Tracheophyta</taxon>
        <taxon>Spermatophyta</taxon>
        <taxon>Magnoliopsida</taxon>
        <taxon>eudicotyledons</taxon>
        <taxon>Gunneridae</taxon>
        <taxon>Pentapetalae</taxon>
        <taxon>rosids</taxon>
        <taxon>fabids</taxon>
        <taxon>Fabales</taxon>
        <taxon>Fabaceae</taxon>
        <taxon>Papilionoideae</taxon>
        <taxon>50 kb inversion clade</taxon>
        <taxon>NPAAA clade</taxon>
        <taxon>Hologalegina</taxon>
        <taxon>IRL clade</taxon>
        <taxon>Fabeae</taxon>
        <taxon>Lathyrus</taxon>
    </lineage>
</organism>
<dbReference type="CDD" id="cd06257">
    <property type="entry name" value="DnaJ"/>
    <property type="match status" value="1"/>
</dbReference>
<dbReference type="FunFam" id="1.10.287.110:FF:000082">
    <property type="entry name" value="Iron-sulfur cluster co-chaperone protein HscB, mitochondrial"/>
    <property type="match status" value="1"/>
</dbReference>
<comment type="caution">
    <text evidence="2">The sequence shown here is derived from an EMBL/GenBank/DDBJ whole genome shotgun (WGS) entry which is preliminary data.</text>
</comment>
<dbReference type="SUPFAM" id="SSF46565">
    <property type="entry name" value="Chaperone J-domain"/>
    <property type="match status" value="1"/>
</dbReference>
<gene>
    <name evidence="2" type="ORF">KIW84_062404</name>
</gene>
<dbReference type="NCBIfam" id="TIGR00714">
    <property type="entry name" value="hscB"/>
    <property type="match status" value="1"/>
</dbReference>
<dbReference type="Gene3D" id="1.10.287.110">
    <property type="entry name" value="DnaJ domain"/>
    <property type="match status" value="1"/>
</dbReference>
<dbReference type="PANTHER" id="PTHR14021:SF15">
    <property type="entry name" value="IRON-SULFUR CLUSTER CO-CHAPERONE PROTEIN HSCB"/>
    <property type="match status" value="1"/>
</dbReference>
<dbReference type="Proteomes" id="UP001058974">
    <property type="component" value="Chromosome 6"/>
</dbReference>
<dbReference type="GO" id="GO:0051087">
    <property type="term" value="F:protein-folding chaperone binding"/>
    <property type="evidence" value="ECO:0007669"/>
    <property type="project" value="InterPro"/>
</dbReference>
<dbReference type="EMBL" id="JAMSHJ010000006">
    <property type="protein sequence ID" value="KAI5396189.1"/>
    <property type="molecule type" value="Genomic_DNA"/>
</dbReference>
<name>A0A9D5A5J5_PEA</name>
<evidence type="ECO:0000259" key="1">
    <source>
        <dbReference type="PROSITE" id="PS50076"/>
    </source>
</evidence>
<dbReference type="PANTHER" id="PTHR14021">
    <property type="entry name" value="IRON-SULFUR CLUSTER CO-CHAPERONE PROTEIN HSCB"/>
    <property type="match status" value="1"/>
</dbReference>
<sequence length="242" mass="28037">MTNKFLSTPLSTFFKLRRTLTSIPQRLSPHLKIQHSSPPFAPPYDIDNLCHGYPTCYYYSSLGFLRFCRKSLCSKPAEKFQTTCWNCHGVPQSTPFLFCQSCCCIQAVDHSIDYFEIFGTEKKYDVEGIDLERKYKEWQKKLHPDLVHSKSQKEKDFAAAQSARVIDAYRTLSKPLSRGIYMLKLKGVEIDEEQTISDPELLAEVSKAYFVFNVKFLLNLIKQIKSETSASQDKWRVILFET</sequence>
<proteinExistence type="predicted"/>
<dbReference type="GO" id="GO:0001671">
    <property type="term" value="F:ATPase activator activity"/>
    <property type="evidence" value="ECO:0007669"/>
    <property type="project" value="InterPro"/>
</dbReference>
<keyword evidence="3" id="KW-1185">Reference proteome</keyword>